<feature type="region of interest" description="Disordered" evidence="1">
    <location>
        <begin position="1"/>
        <end position="43"/>
    </location>
</feature>
<evidence type="ECO:0000256" key="1">
    <source>
        <dbReference type="SAM" id="MobiDB-lite"/>
    </source>
</evidence>
<feature type="compositionally biased region" description="Polar residues" evidence="1">
    <location>
        <begin position="487"/>
        <end position="496"/>
    </location>
</feature>
<evidence type="ECO:0000313" key="3">
    <source>
        <dbReference type="EMBL" id="RYN91492.1"/>
    </source>
</evidence>
<dbReference type="SMART" id="SM00535">
    <property type="entry name" value="RIBOc"/>
    <property type="match status" value="1"/>
</dbReference>
<dbReference type="SUPFAM" id="SSF69065">
    <property type="entry name" value="RNase III domain-like"/>
    <property type="match status" value="1"/>
</dbReference>
<feature type="domain" description="RNase III" evidence="2">
    <location>
        <begin position="275"/>
        <end position="331"/>
    </location>
</feature>
<dbReference type="Proteomes" id="UP000293195">
    <property type="component" value="Unassembled WGS sequence"/>
</dbReference>
<feature type="region of interest" description="Disordered" evidence="1">
    <location>
        <begin position="378"/>
        <end position="506"/>
    </location>
</feature>
<evidence type="ECO:0000313" key="4">
    <source>
        <dbReference type="Proteomes" id="UP000293195"/>
    </source>
</evidence>
<reference evidence="4" key="1">
    <citation type="journal article" date="2019" name="bioRxiv">
        <title>Genomics, evolutionary history and diagnostics of the Alternaria alternata species group including apple and Asian pear pathotypes.</title>
        <authorList>
            <person name="Armitage A.D."/>
            <person name="Cockerton H.M."/>
            <person name="Sreenivasaprasad S."/>
            <person name="Woodhall J.W."/>
            <person name="Lane C.R."/>
            <person name="Harrison R.J."/>
            <person name="Clarkson J.P."/>
        </authorList>
    </citation>
    <scope>NUCLEOTIDE SEQUENCE [LARGE SCALE GENOMIC DNA]</scope>
    <source>
        <strain evidence="4">FERA 635</strain>
    </source>
</reference>
<proteinExistence type="predicted"/>
<dbReference type="CDD" id="cd00593">
    <property type="entry name" value="RIBOc"/>
    <property type="match status" value="1"/>
</dbReference>
<dbReference type="EMBL" id="PDXF01000064">
    <property type="protein sequence ID" value="RYN91492.1"/>
    <property type="molecule type" value="Genomic_DNA"/>
</dbReference>
<comment type="caution">
    <text evidence="3">The sequence shown here is derived from an EMBL/GenBank/DDBJ whole genome shotgun (WGS) entry which is preliminary data.</text>
</comment>
<gene>
    <name evidence="3" type="ORF">AA0119_g10369</name>
</gene>
<dbReference type="Pfam" id="PF00636">
    <property type="entry name" value="Ribonuclease_3"/>
    <property type="match status" value="1"/>
</dbReference>
<evidence type="ECO:0000259" key="2">
    <source>
        <dbReference type="PROSITE" id="PS50142"/>
    </source>
</evidence>
<feature type="compositionally biased region" description="Basic residues" evidence="1">
    <location>
        <begin position="16"/>
        <end position="29"/>
    </location>
</feature>
<feature type="compositionally biased region" description="Basic and acidic residues" evidence="1">
    <location>
        <begin position="451"/>
        <end position="462"/>
    </location>
</feature>
<organism evidence="3 4">
    <name type="scientific">Alternaria tenuissima</name>
    <dbReference type="NCBI Taxonomy" id="119927"/>
    <lineage>
        <taxon>Eukaryota</taxon>
        <taxon>Fungi</taxon>
        <taxon>Dikarya</taxon>
        <taxon>Ascomycota</taxon>
        <taxon>Pezizomycotina</taxon>
        <taxon>Dothideomycetes</taxon>
        <taxon>Pleosporomycetidae</taxon>
        <taxon>Pleosporales</taxon>
        <taxon>Pleosporineae</taxon>
        <taxon>Pleosporaceae</taxon>
        <taxon>Alternaria</taxon>
        <taxon>Alternaria sect. Alternaria</taxon>
        <taxon>Alternaria alternata complex</taxon>
    </lineage>
</organism>
<dbReference type="InterPro" id="IPR036389">
    <property type="entry name" value="RNase_III_sf"/>
</dbReference>
<feature type="compositionally biased region" description="Low complexity" evidence="1">
    <location>
        <begin position="469"/>
        <end position="486"/>
    </location>
</feature>
<feature type="compositionally biased region" description="Low complexity" evidence="1">
    <location>
        <begin position="30"/>
        <end position="43"/>
    </location>
</feature>
<feature type="compositionally biased region" description="Low complexity" evidence="1">
    <location>
        <begin position="438"/>
        <end position="450"/>
    </location>
</feature>
<keyword evidence="4" id="KW-1185">Reference proteome</keyword>
<accession>A0ABY0FX69</accession>
<dbReference type="InterPro" id="IPR000999">
    <property type="entry name" value="RNase_III_dom"/>
</dbReference>
<sequence>MGGFAKKASQAGSKAVLRKQSAKKWHKRPAAYAASSPTTTTAPRRVIRNHEDKPTTVALQTRLVEDPKVQSPLLPSICSLGPLIPKAIINTATKNMLSSGGRIDLSIAGVESAVGWVFNKSPCATALQMQAKYGLTLAFGAFDHFVEHNELFEQMGDFILNMALFKKRIWWFYHSILAKEGFPPGLVDEIPTVDGLIERTEMISGHVFKNKLLCAEALQTKPPDVLFRVAGAVHRVDKNQALSLVGDAALYAVLAKMFYQARDNRGKRHTLLSWNKMKPDLFSNMKLADRGFSLGLDRVIITSHAGPAGVSPNTVADVFEAIIGAIYMDAENNSSEAVAHALQHMGFFDHPLFAGTSVVQPIPPSLPDSSRYLFRKIGNTVPEKTSKPRGSLGSSKDKDNLESSRREVLESTLKRPDNIYDQSEGSRKAIRDELHGGSQPQQTQQTLQSRSSHEDVRRETYRDAGIGNIVTVTTITTTTTTTTTTTRPGGSTTVEQPPQEGTRKLH</sequence>
<dbReference type="PROSITE" id="PS50142">
    <property type="entry name" value="RNASE_3_2"/>
    <property type="match status" value="1"/>
</dbReference>
<dbReference type="Gene3D" id="1.10.1520.10">
    <property type="entry name" value="Ribonuclease III domain"/>
    <property type="match status" value="1"/>
</dbReference>
<feature type="compositionally biased region" description="Basic and acidic residues" evidence="1">
    <location>
        <begin position="395"/>
        <end position="435"/>
    </location>
</feature>
<protein>
    <recommendedName>
        <fullName evidence="2">RNase III domain-containing protein</fullName>
    </recommendedName>
</protein>
<name>A0ABY0FX69_9PLEO</name>